<dbReference type="Proteomes" id="UP001283361">
    <property type="component" value="Unassembled WGS sequence"/>
</dbReference>
<accession>A0AAE1BAU7</accession>
<sequence length="128" mass="14591">MSRPGYRSTSCHVQVIGPLHVTPRSHMRLMSRPGYRSTSCHVQVIGPFHVTSRFQVHFMLLPYRRCTPCHDQVSNARHVRSRTDLIIMHLMSRPGFVVPQIIPSSFPGFKCTLLHAQYTDAFCVTTNA</sequence>
<reference evidence="1" key="1">
    <citation type="journal article" date="2023" name="G3 (Bethesda)">
        <title>A reference genome for the long-term kleptoplast-retaining sea slug Elysia crispata morphotype clarki.</title>
        <authorList>
            <person name="Eastman K.E."/>
            <person name="Pendleton A.L."/>
            <person name="Shaikh M.A."/>
            <person name="Suttiyut T."/>
            <person name="Ogas R."/>
            <person name="Tomko P."/>
            <person name="Gavelis G."/>
            <person name="Widhalm J.R."/>
            <person name="Wisecaver J.H."/>
        </authorList>
    </citation>
    <scope>NUCLEOTIDE SEQUENCE</scope>
    <source>
        <strain evidence="1">ECLA1</strain>
    </source>
</reference>
<gene>
    <name evidence="1" type="ORF">RRG08_064590</name>
</gene>
<protein>
    <submittedName>
        <fullName evidence="1">Uncharacterized protein</fullName>
    </submittedName>
</protein>
<evidence type="ECO:0000313" key="1">
    <source>
        <dbReference type="EMBL" id="KAK3801996.1"/>
    </source>
</evidence>
<name>A0AAE1BAU7_9GAST</name>
<keyword evidence="2" id="KW-1185">Reference proteome</keyword>
<dbReference type="EMBL" id="JAWDGP010000269">
    <property type="protein sequence ID" value="KAK3801996.1"/>
    <property type="molecule type" value="Genomic_DNA"/>
</dbReference>
<dbReference type="AlphaFoldDB" id="A0AAE1BAU7"/>
<organism evidence="1 2">
    <name type="scientific">Elysia crispata</name>
    <name type="common">lettuce slug</name>
    <dbReference type="NCBI Taxonomy" id="231223"/>
    <lineage>
        <taxon>Eukaryota</taxon>
        <taxon>Metazoa</taxon>
        <taxon>Spiralia</taxon>
        <taxon>Lophotrochozoa</taxon>
        <taxon>Mollusca</taxon>
        <taxon>Gastropoda</taxon>
        <taxon>Heterobranchia</taxon>
        <taxon>Euthyneura</taxon>
        <taxon>Panpulmonata</taxon>
        <taxon>Sacoglossa</taxon>
        <taxon>Placobranchoidea</taxon>
        <taxon>Plakobranchidae</taxon>
        <taxon>Elysia</taxon>
    </lineage>
</organism>
<comment type="caution">
    <text evidence="1">The sequence shown here is derived from an EMBL/GenBank/DDBJ whole genome shotgun (WGS) entry which is preliminary data.</text>
</comment>
<proteinExistence type="predicted"/>
<evidence type="ECO:0000313" key="2">
    <source>
        <dbReference type="Proteomes" id="UP001283361"/>
    </source>
</evidence>